<dbReference type="EMBL" id="JAUHLN010000006">
    <property type="protein sequence ID" value="MDN4075672.1"/>
    <property type="molecule type" value="Genomic_DNA"/>
</dbReference>
<comment type="caution">
    <text evidence="2">The sequence shown here is derived from an EMBL/GenBank/DDBJ whole genome shotgun (WGS) entry which is preliminary data.</text>
</comment>
<feature type="transmembrane region" description="Helical" evidence="1">
    <location>
        <begin position="29"/>
        <end position="49"/>
    </location>
</feature>
<feature type="transmembrane region" description="Helical" evidence="1">
    <location>
        <begin position="55"/>
        <end position="75"/>
    </location>
</feature>
<evidence type="ECO:0000313" key="2">
    <source>
        <dbReference type="EMBL" id="MDN4075672.1"/>
    </source>
</evidence>
<keyword evidence="1" id="KW-0472">Membrane</keyword>
<keyword evidence="3" id="KW-1185">Reference proteome</keyword>
<sequence length="84" mass="9072">MTFPATNIPIVSIFQQLVDRSMLGRLSGLLTMASLGLTPVSYAVTSFFLSNGVPISSSMFGGACSLLLVNFIVLWKLPVFRKTT</sequence>
<keyword evidence="1" id="KW-0812">Transmembrane</keyword>
<dbReference type="Proteomes" id="UP001168694">
    <property type="component" value="Unassembled WGS sequence"/>
</dbReference>
<proteinExistence type="predicted"/>
<reference evidence="2" key="1">
    <citation type="submission" date="2023-06" db="EMBL/GenBank/DDBJ databases">
        <title>Draft Genome Sequences of Representative Paenibacillus Polymyxa, Bacillus cereus, Fictibacillus sp., and Brevibacillus agri Strains Isolated from Amazonian Dark Earth.</title>
        <authorList>
            <person name="Pellegrinetti T.A."/>
            <person name="Cunha I.C.M."/>
            <person name="Chaves M.G."/>
            <person name="Freitas A.S."/>
            <person name="Silva A.V.R."/>
            <person name="Tsai S.M."/>
            <person name="Mendes L.W."/>
        </authorList>
    </citation>
    <scope>NUCLEOTIDE SEQUENCE</scope>
    <source>
        <strain evidence="2">CENA-BCM004</strain>
    </source>
</reference>
<gene>
    <name evidence="2" type="ORF">QYF49_22175</name>
</gene>
<keyword evidence="1" id="KW-1133">Transmembrane helix</keyword>
<organism evidence="2 3">
    <name type="scientific">Fictibacillus terranigra</name>
    <dbReference type="NCBI Taxonomy" id="3058424"/>
    <lineage>
        <taxon>Bacteria</taxon>
        <taxon>Bacillati</taxon>
        <taxon>Bacillota</taxon>
        <taxon>Bacilli</taxon>
        <taxon>Bacillales</taxon>
        <taxon>Fictibacillaceae</taxon>
        <taxon>Fictibacillus</taxon>
    </lineage>
</organism>
<evidence type="ECO:0000256" key="1">
    <source>
        <dbReference type="SAM" id="Phobius"/>
    </source>
</evidence>
<protein>
    <submittedName>
        <fullName evidence="2">Uncharacterized protein</fullName>
    </submittedName>
</protein>
<dbReference type="RefSeq" id="WP_290401780.1">
    <property type="nucleotide sequence ID" value="NZ_JAUHLN010000006.1"/>
</dbReference>
<evidence type="ECO:0000313" key="3">
    <source>
        <dbReference type="Proteomes" id="UP001168694"/>
    </source>
</evidence>
<name>A0ABT8ECT3_9BACL</name>
<accession>A0ABT8ECT3</accession>